<dbReference type="EMBL" id="KJ412476">
    <property type="protein sequence ID" value="AHX97864.1"/>
    <property type="molecule type" value="Genomic_DNA"/>
</dbReference>
<evidence type="ECO:0000256" key="12">
    <source>
        <dbReference type="RuleBase" id="RU000471"/>
    </source>
</evidence>
<dbReference type="AlphaFoldDB" id="A0A0U1WH52"/>
<feature type="transmembrane region" description="Helical" evidence="14">
    <location>
        <begin position="153"/>
        <end position="176"/>
    </location>
</feature>
<comment type="catalytic activity">
    <reaction evidence="13">
        <text>a ubiquinone + NADH + 5 H(+)(in) = a ubiquinol + NAD(+) + 4 H(+)(out)</text>
        <dbReference type="Rhea" id="RHEA:29091"/>
        <dbReference type="Rhea" id="RHEA-COMP:9565"/>
        <dbReference type="Rhea" id="RHEA-COMP:9566"/>
        <dbReference type="ChEBI" id="CHEBI:15378"/>
        <dbReference type="ChEBI" id="CHEBI:16389"/>
        <dbReference type="ChEBI" id="CHEBI:17976"/>
        <dbReference type="ChEBI" id="CHEBI:57540"/>
        <dbReference type="ChEBI" id="CHEBI:57945"/>
        <dbReference type="EC" id="7.1.1.2"/>
    </reaction>
</comment>
<keyword evidence="9 13" id="KW-0830">Ubiquinone</keyword>
<keyword evidence="10 13" id="KW-0496">Mitochondrion</keyword>
<feature type="transmembrane region" description="Helical" evidence="14">
    <location>
        <begin position="229"/>
        <end position="247"/>
    </location>
</feature>
<evidence type="ECO:0000256" key="7">
    <source>
        <dbReference type="ARBA" id="ARBA00022792"/>
    </source>
</evidence>
<dbReference type="GO" id="GO:0008137">
    <property type="term" value="F:NADH dehydrogenase (ubiquinone) activity"/>
    <property type="evidence" value="ECO:0007669"/>
    <property type="project" value="UniProtKB-EC"/>
</dbReference>
<keyword evidence="7" id="KW-0999">Mitochondrion inner membrane</keyword>
<keyword evidence="8 14" id="KW-1133">Transmembrane helix</keyword>
<dbReference type="GO" id="GO:0003954">
    <property type="term" value="F:NADH dehydrogenase activity"/>
    <property type="evidence" value="ECO:0007669"/>
    <property type="project" value="TreeGrafter"/>
</dbReference>
<feature type="transmembrane region" description="Helical" evidence="14">
    <location>
        <begin position="182"/>
        <end position="200"/>
    </location>
</feature>
<keyword evidence="6 12" id="KW-0812">Transmembrane</keyword>
<reference evidence="15" key="1">
    <citation type="submission" date="2014-02" db="EMBL/GenBank/DDBJ databases">
        <title>The comparative mitochondrial genomes from Braconidae subfamilies and the phylogeny of the Hymenoptera.</title>
        <authorList>
            <person name="Li Q."/>
            <person name="Wei S.J."/>
            <person name="Chen X.X."/>
        </authorList>
    </citation>
    <scope>NUCLEOTIDE SEQUENCE</scope>
</reference>
<keyword evidence="5" id="KW-0813">Transport</keyword>
<comment type="function">
    <text evidence="1">Core subunit of the mitochondrial membrane respiratory chain NADH dehydrogenase (Complex I) that is believed to belong to the minimal assembly required for catalysis. Complex I functions in the transfer of electrons from NADH to the respiratory chain. The immediate electron acceptor for the enzyme is believed to be ubiquinone.</text>
</comment>
<evidence type="ECO:0000256" key="2">
    <source>
        <dbReference type="ARBA" id="ARBA00004448"/>
    </source>
</evidence>
<evidence type="ECO:0000256" key="6">
    <source>
        <dbReference type="ARBA" id="ARBA00022692"/>
    </source>
</evidence>
<keyword evidence="12" id="KW-0520">NAD</keyword>
<keyword evidence="11 14" id="KW-0472">Membrane</keyword>
<feature type="transmembrane region" description="Helical" evidence="14">
    <location>
        <begin position="77"/>
        <end position="98"/>
    </location>
</feature>
<comment type="similarity">
    <text evidence="3 12">Belongs to the complex I subunit 1 family.</text>
</comment>
<dbReference type="InterPro" id="IPR018086">
    <property type="entry name" value="NADH_UbQ_OxRdtase_su1_CS"/>
</dbReference>
<feature type="transmembrane region" description="Helical" evidence="14">
    <location>
        <begin position="253"/>
        <end position="274"/>
    </location>
</feature>
<dbReference type="GO" id="GO:0005743">
    <property type="term" value="C:mitochondrial inner membrane"/>
    <property type="evidence" value="ECO:0007669"/>
    <property type="project" value="UniProtKB-SubCell"/>
</dbReference>
<dbReference type="EC" id="7.1.1.2" evidence="13"/>
<name>A0A0U1WH52_9HYME</name>
<sequence length="321" mass="38766">MLQIKIYLLNSLFMLILVIIMNMIVVAFSTLFERKIMGLFHIRKGPNKMLFIGLSQPFNDALKLLSKELYKPLISNLFMYLITPYCMLMMNLLIWVIYPFYSNLIIYKFNMLLFLCIMSMSVYMLMFNGWVSNSNFTMIGAIRSIAQSISYEIIFSVIILILMIYINSFNFLMLLFLNKYCYLIFFFFNSSFFFLVSILAEINRTPFDLSESESELISGFNIEYGSKNFVFIFLAEYSSIMFMMMMFNMLFMFISMNMFFYINMILLFFIITWIRMTFPRMRYDNLMFMCWLYLLPFILLNFIYYVMLKYNLDMYLYNYNN</sequence>
<evidence type="ECO:0000256" key="10">
    <source>
        <dbReference type="ARBA" id="ARBA00023128"/>
    </source>
</evidence>
<comment type="subcellular location">
    <subcellularLocation>
        <location evidence="2 12">Mitochondrion inner membrane</location>
        <topology evidence="2 12">Multi-pass membrane protein</topology>
    </subcellularLocation>
</comment>
<feature type="transmembrane region" description="Helical" evidence="14">
    <location>
        <begin position="286"/>
        <end position="307"/>
    </location>
</feature>
<evidence type="ECO:0000256" key="1">
    <source>
        <dbReference type="ARBA" id="ARBA00003257"/>
    </source>
</evidence>
<dbReference type="PANTHER" id="PTHR11432:SF3">
    <property type="entry name" value="NADH-UBIQUINONE OXIDOREDUCTASE CHAIN 1"/>
    <property type="match status" value="1"/>
</dbReference>
<dbReference type="PROSITE" id="PS00668">
    <property type="entry name" value="COMPLEX1_ND1_2"/>
    <property type="match status" value="1"/>
</dbReference>
<evidence type="ECO:0000313" key="15">
    <source>
        <dbReference type="EMBL" id="AHX97864.1"/>
    </source>
</evidence>
<dbReference type="PANTHER" id="PTHR11432">
    <property type="entry name" value="NADH DEHYDROGENASE SUBUNIT 1"/>
    <property type="match status" value="1"/>
</dbReference>
<dbReference type="Pfam" id="PF00146">
    <property type="entry name" value="NADHdh"/>
    <property type="match status" value="1"/>
</dbReference>
<protein>
    <recommendedName>
        <fullName evidence="4 13">NADH-ubiquinone oxidoreductase chain 1</fullName>
        <ecNumber evidence="13">7.1.1.2</ecNumber>
    </recommendedName>
</protein>
<dbReference type="InterPro" id="IPR001694">
    <property type="entry name" value="NADH_UbQ_OxRdtase_su1/FPO"/>
</dbReference>
<accession>A0A0U1WH52</accession>
<evidence type="ECO:0000256" key="4">
    <source>
        <dbReference type="ARBA" id="ARBA00021009"/>
    </source>
</evidence>
<feature type="transmembrane region" description="Helical" evidence="14">
    <location>
        <begin position="6"/>
        <end position="32"/>
    </location>
</feature>
<feature type="transmembrane region" description="Helical" evidence="14">
    <location>
        <begin position="110"/>
        <end position="132"/>
    </location>
</feature>
<evidence type="ECO:0000256" key="8">
    <source>
        <dbReference type="ARBA" id="ARBA00022989"/>
    </source>
</evidence>
<dbReference type="GO" id="GO:0009060">
    <property type="term" value="P:aerobic respiration"/>
    <property type="evidence" value="ECO:0007669"/>
    <property type="project" value="TreeGrafter"/>
</dbReference>
<organism evidence="15">
    <name type="scientific">Xiphozele sp. QL-2014</name>
    <dbReference type="NCBI Taxonomy" id="1491726"/>
    <lineage>
        <taxon>Eukaryota</taxon>
        <taxon>Metazoa</taxon>
        <taxon>Ecdysozoa</taxon>
        <taxon>Arthropoda</taxon>
        <taxon>Hexapoda</taxon>
        <taxon>Insecta</taxon>
        <taxon>Pterygota</taxon>
        <taxon>Neoptera</taxon>
        <taxon>Endopterygota</taxon>
        <taxon>Hymenoptera</taxon>
        <taxon>Apocrita</taxon>
        <taxon>Ichneumonoidea</taxon>
        <taxon>Braconidae</taxon>
        <taxon>Xiphozelinae</taxon>
        <taxon>Xiphozele</taxon>
    </lineage>
</organism>
<evidence type="ECO:0000256" key="14">
    <source>
        <dbReference type="SAM" id="Phobius"/>
    </source>
</evidence>
<evidence type="ECO:0000256" key="5">
    <source>
        <dbReference type="ARBA" id="ARBA00022448"/>
    </source>
</evidence>
<proteinExistence type="inferred from homology"/>
<gene>
    <name evidence="15" type="primary">ND1</name>
</gene>
<evidence type="ECO:0000256" key="11">
    <source>
        <dbReference type="ARBA" id="ARBA00023136"/>
    </source>
</evidence>
<evidence type="ECO:0000256" key="3">
    <source>
        <dbReference type="ARBA" id="ARBA00010535"/>
    </source>
</evidence>
<evidence type="ECO:0000256" key="9">
    <source>
        <dbReference type="ARBA" id="ARBA00023075"/>
    </source>
</evidence>
<geneLocation type="mitochondrion" evidence="15"/>
<evidence type="ECO:0000256" key="13">
    <source>
        <dbReference type="RuleBase" id="RU000473"/>
    </source>
</evidence>